<dbReference type="OrthoDB" id="42195at2759"/>
<feature type="compositionally biased region" description="Low complexity" evidence="1">
    <location>
        <begin position="39"/>
        <end position="60"/>
    </location>
</feature>
<feature type="domain" description="DUF6824" evidence="2">
    <location>
        <begin position="453"/>
        <end position="507"/>
    </location>
</feature>
<reference evidence="3 4" key="1">
    <citation type="submission" date="2016-09" db="EMBL/GenBank/DDBJ databases">
        <title>Extensive genetic diversity and differential bi-allelic expression allows diatom success in the polar Southern Ocean.</title>
        <authorList>
            <consortium name="DOE Joint Genome Institute"/>
            <person name="Mock T."/>
            <person name="Otillar R.P."/>
            <person name="Strauss J."/>
            <person name="Dupont C."/>
            <person name="Frickenhaus S."/>
            <person name="Maumus F."/>
            <person name="Mcmullan M."/>
            <person name="Sanges R."/>
            <person name="Schmutz J."/>
            <person name="Toseland A."/>
            <person name="Valas R."/>
            <person name="Veluchamy A."/>
            <person name="Ward B.J."/>
            <person name="Allen A."/>
            <person name="Barry K."/>
            <person name="Falciatore A."/>
            <person name="Ferrante M."/>
            <person name="Fortunato A.E."/>
            <person name="Gloeckner G."/>
            <person name="Gruber A."/>
            <person name="Hipkin R."/>
            <person name="Janech M."/>
            <person name="Kroth P."/>
            <person name="Leese F."/>
            <person name="Lindquist E."/>
            <person name="Lyon B.R."/>
            <person name="Martin J."/>
            <person name="Mayer C."/>
            <person name="Parker M."/>
            <person name="Quesneville H."/>
            <person name="Raymond J."/>
            <person name="Uhlig C."/>
            <person name="Valentin K.U."/>
            <person name="Worden A.Z."/>
            <person name="Armbrust E.V."/>
            <person name="Bowler C."/>
            <person name="Green B."/>
            <person name="Moulton V."/>
            <person name="Van Oosterhout C."/>
            <person name="Grigoriev I."/>
        </authorList>
    </citation>
    <scope>NUCLEOTIDE SEQUENCE [LARGE SCALE GENOMIC DNA]</scope>
    <source>
        <strain evidence="3 4">CCMP1102</strain>
    </source>
</reference>
<dbReference type="InParanoid" id="A0A1E7F220"/>
<keyword evidence="4" id="KW-1185">Reference proteome</keyword>
<dbReference type="KEGG" id="fcy:FRACYDRAFT_244415"/>
<dbReference type="Proteomes" id="UP000095751">
    <property type="component" value="Unassembled WGS sequence"/>
</dbReference>
<dbReference type="InterPro" id="IPR049227">
    <property type="entry name" value="DUF6824"/>
</dbReference>
<evidence type="ECO:0000256" key="1">
    <source>
        <dbReference type="SAM" id="MobiDB-lite"/>
    </source>
</evidence>
<evidence type="ECO:0000313" key="4">
    <source>
        <dbReference type="Proteomes" id="UP000095751"/>
    </source>
</evidence>
<accession>A0A1E7F220</accession>
<feature type="region of interest" description="Disordered" evidence="1">
    <location>
        <begin position="1"/>
        <end position="72"/>
    </location>
</feature>
<gene>
    <name evidence="3" type="ORF">FRACYDRAFT_244415</name>
</gene>
<dbReference type="AlphaFoldDB" id="A0A1E7F220"/>
<name>A0A1E7F220_9STRA</name>
<proteinExistence type="predicted"/>
<sequence>MEEMHGVMSTTKPKQKKTTHGTGIGSKCYNNNNDDNDDSNNVNENNNGSNAGSCGNNNNDPTKKKIEEEEEGENALLQQMEYEIEKIVTANFATATAALGSSTCIIGTAYQKAKLHQSEYIHDRNFRYAFLNKEEMDPKKTALRFLRYLDFIVQLYHTEEVLFRPIMLQDLSEKSRQVMYKEGPLQILPIRDPSGRKIFVHLRDFGPYYDMKTKQQVGVYLQQCLSLEDRDGVILVYFLHQSNHKIPDLTELRMTNALLKVCPVKFSAFHLCCPNIPLYDVVKAAVILHFGKEMRLRLRLHVGSYTECKYSLKSFGIAVDRLPLNLELWKWSHNVDIKYFRKWLKMRHAKENAIILRTATILNNNIDGRGGGGGGGGGGVMSAVHRIRSIFTETPHQEDCLFGKGSSAMSHPGNVAMRRLIEERYERYEELTAATSTKIPVKITTKDNNSSTTNSTINHKEQLATEIISEIKRGMGKFLKEDDEYHGLFIEVDDTVARKKIGIAFRDLKKRKLPTSTVNLLASSNAHSDSCAATAASIFDVSLAKLHQRRKLCHPCFGDGDGTPKTS</sequence>
<organism evidence="3 4">
    <name type="scientific">Fragilariopsis cylindrus CCMP1102</name>
    <dbReference type="NCBI Taxonomy" id="635003"/>
    <lineage>
        <taxon>Eukaryota</taxon>
        <taxon>Sar</taxon>
        <taxon>Stramenopiles</taxon>
        <taxon>Ochrophyta</taxon>
        <taxon>Bacillariophyta</taxon>
        <taxon>Bacillariophyceae</taxon>
        <taxon>Bacillariophycidae</taxon>
        <taxon>Bacillariales</taxon>
        <taxon>Bacillariaceae</taxon>
        <taxon>Fragilariopsis</taxon>
    </lineage>
</organism>
<protein>
    <recommendedName>
        <fullName evidence="2">DUF6824 domain-containing protein</fullName>
    </recommendedName>
</protein>
<evidence type="ECO:0000313" key="3">
    <source>
        <dbReference type="EMBL" id="OEU12154.1"/>
    </source>
</evidence>
<evidence type="ECO:0000259" key="2">
    <source>
        <dbReference type="Pfam" id="PF20710"/>
    </source>
</evidence>
<dbReference type="EMBL" id="KV784365">
    <property type="protein sequence ID" value="OEU12154.1"/>
    <property type="molecule type" value="Genomic_DNA"/>
</dbReference>
<dbReference type="Pfam" id="PF20710">
    <property type="entry name" value="DUF6824"/>
    <property type="match status" value="1"/>
</dbReference>